<dbReference type="RefSeq" id="WP_192009359.1">
    <property type="nucleotide sequence ID" value="NZ_JACYTQ010000002.1"/>
</dbReference>
<dbReference type="InterPro" id="IPR032508">
    <property type="entry name" value="FecR_C"/>
</dbReference>
<keyword evidence="1" id="KW-0812">Transmembrane</keyword>
<keyword evidence="1" id="KW-1133">Transmembrane helix</keyword>
<dbReference type="Gene3D" id="3.55.50.30">
    <property type="match status" value="1"/>
</dbReference>
<evidence type="ECO:0000259" key="3">
    <source>
        <dbReference type="Pfam" id="PF16344"/>
    </source>
</evidence>
<dbReference type="Pfam" id="PF16344">
    <property type="entry name" value="FecR_C"/>
    <property type="match status" value="1"/>
</dbReference>
<evidence type="ECO:0000259" key="2">
    <source>
        <dbReference type="Pfam" id="PF04773"/>
    </source>
</evidence>
<dbReference type="Pfam" id="PF04773">
    <property type="entry name" value="FecR"/>
    <property type="match status" value="1"/>
</dbReference>
<keyword evidence="5" id="KW-1185">Reference proteome</keyword>
<protein>
    <submittedName>
        <fullName evidence="4">FecR domain-containing protein</fullName>
    </submittedName>
</protein>
<comment type="caution">
    <text evidence="4">The sequence shown here is derived from an EMBL/GenBank/DDBJ whole genome shotgun (WGS) entry which is preliminary data.</text>
</comment>
<feature type="domain" description="Protein FecR C-terminal" evidence="3">
    <location>
        <begin position="269"/>
        <end position="336"/>
    </location>
</feature>
<name>A0ABR9AKY6_9BACT</name>
<dbReference type="Gene3D" id="2.60.120.1440">
    <property type="match status" value="1"/>
</dbReference>
<keyword evidence="1" id="KW-0472">Membrane</keyword>
<proteinExistence type="predicted"/>
<dbReference type="PANTHER" id="PTHR30273:SF2">
    <property type="entry name" value="PROTEIN FECR"/>
    <property type="match status" value="1"/>
</dbReference>
<evidence type="ECO:0000256" key="1">
    <source>
        <dbReference type="SAM" id="Phobius"/>
    </source>
</evidence>
<dbReference type="Proteomes" id="UP000647133">
    <property type="component" value="Unassembled WGS sequence"/>
</dbReference>
<feature type="transmembrane region" description="Helical" evidence="1">
    <location>
        <begin position="88"/>
        <end position="107"/>
    </location>
</feature>
<evidence type="ECO:0000313" key="4">
    <source>
        <dbReference type="EMBL" id="MBD8488493.1"/>
    </source>
</evidence>
<dbReference type="EMBL" id="JACYTQ010000002">
    <property type="protein sequence ID" value="MBD8488493.1"/>
    <property type="molecule type" value="Genomic_DNA"/>
</dbReference>
<sequence length="340" mass="39190">MDKNQDIEILLIRFFQGSASSSEKKAVYDWVKKDHRNQYEFEKLQAFWRTDLEDNKLINHEDQKIKIWEQYLSEGAKRRKGSWDIRRTSYGVAASLVAILVLSIVFFNKHEEAIQPISLTKVHKSNPRGQKSQFQLPDGSKVWLNAESKLSYPEHFSDSGRFVTLEGEAFFDIVTDTSRPFVVKVEDLEVEVLGTEFNVHAFKGNDRSSVALLEGAVKVKNHKKGYEKELSLTPGKGLTYLKSLNAFHEFSKENDANTFDKATLWRNGELIFDGTDLSGFVNEISRWYGVSVEIKGVPDQNWNLKGTFKNEYLSNILDAVSYNKDFKYELDDKKLILMFN</sequence>
<evidence type="ECO:0000313" key="5">
    <source>
        <dbReference type="Proteomes" id="UP000647133"/>
    </source>
</evidence>
<gene>
    <name evidence="4" type="ORF">IFO69_07020</name>
</gene>
<dbReference type="PIRSF" id="PIRSF018266">
    <property type="entry name" value="FecR"/>
    <property type="match status" value="1"/>
</dbReference>
<dbReference type="InterPro" id="IPR006860">
    <property type="entry name" value="FecR"/>
</dbReference>
<dbReference type="PANTHER" id="PTHR30273">
    <property type="entry name" value="PERIPLASMIC SIGNAL SENSOR AND SIGMA FACTOR ACTIVATOR FECR-RELATED"/>
    <property type="match status" value="1"/>
</dbReference>
<feature type="domain" description="FecR protein" evidence="2">
    <location>
        <begin position="128"/>
        <end position="218"/>
    </location>
</feature>
<accession>A0ABR9AKY6</accession>
<reference evidence="4 5" key="1">
    <citation type="submission" date="2020-09" db="EMBL/GenBank/DDBJ databases">
        <title>Echinicola sp. CAU 1574 isolated from sand of Sido Beach.</title>
        <authorList>
            <person name="Kim W."/>
        </authorList>
    </citation>
    <scope>NUCLEOTIDE SEQUENCE [LARGE SCALE GENOMIC DNA]</scope>
    <source>
        <strain evidence="4 5">CAU 1574</strain>
    </source>
</reference>
<dbReference type="InterPro" id="IPR012373">
    <property type="entry name" value="Ferrdict_sens_TM"/>
</dbReference>
<organism evidence="4 5">
    <name type="scientific">Echinicola arenosa</name>
    <dbReference type="NCBI Taxonomy" id="2774144"/>
    <lineage>
        <taxon>Bacteria</taxon>
        <taxon>Pseudomonadati</taxon>
        <taxon>Bacteroidota</taxon>
        <taxon>Cytophagia</taxon>
        <taxon>Cytophagales</taxon>
        <taxon>Cyclobacteriaceae</taxon>
        <taxon>Echinicola</taxon>
    </lineage>
</organism>